<dbReference type="Pfam" id="PF04082">
    <property type="entry name" value="Fungal_trans"/>
    <property type="match status" value="1"/>
</dbReference>
<evidence type="ECO:0000256" key="3">
    <source>
        <dbReference type="ARBA" id="ARBA00023163"/>
    </source>
</evidence>
<keyword evidence="4" id="KW-0539">Nucleus</keyword>
<sequence>MGAAVGDIQDTDIRDQYFGRTSIVSLVQECSRQSPRGLQTRAAKSDTPSFNTPASCNISCATGQSSLVSDDYSLPPRKTADWLLDVYFNSPHLFYPWVHKDTFLITYGYIWEAQDNRTFHDLPDVGVGGRDCPTAVFYCALNAMLALGCEFSNLPSHTKRSTSLMLSERMKALISIDIFDSGSLAHVQALLLVATYLQCTSYPKRCWNIVGMAYRMSIGLGLHLSRHARGLTALERELRWRAWCACVHLDILVSMTMGRPAMTSPDNVPLPSPSADRYLADADTTPPPGEVSVNQYLYENMRLIKILSNILSKIYHSAELSAEYETRQNPEVDLQAVVGIDRAFDDFEASLDPALKWTSPPASTAGLNPVFKRQSNVLHARFLHLRMLLYRPVFTEYCSFASESGGGSTLGGGRWSGFCRATCASGCVQAACGLICSLFRATKEDATGAWWYGVFYLISAGIILLLADSSGLAFDAVDPEDRENAWAKCIETLHRMADVHPSARDYAIALAGLKQNQKETISADDRDSNRIPWSDQHEGMLHGGPILADGVNISYSILDPLLSNWDHGIEDIMLPAQLLQDLDEGLSLPSLF</sequence>
<evidence type="ECO:0000256" key="2">
    <source>
        <dbReference type="ARBA" id="ARBA00023125"/>
    </source>
</evidence>
<dbReference type="InterPro" id="IPR051127">
    <property type="entry name" value="Fungal_SecMet_Regulators"/>
</dbReference>
<dbReference type="PANTHER" id="PTHR47424:SF3">
    <property type="entry name" value="REGULATORY PROTEIN GAL4"/>
    <property type="match status" value="1"/>
</dbReference>
<dbReference type="InterPro" id="IPR007219">
    <property type="entry name" value="XnlR_reg_dom"/>
</dbReference>
<name>A0ABR4M3Q5_9EURO</name>
<evidence type="ECO:0000256" key="4">
    <source>
        <dbReference type="ARBA" id="ARBA00023242"/>
    </source>
</evidence>
<dbReference type="PANTHER" id="PTHR47424">
    <property type="entry name" value="REGULATORY PROTEIN GAL4"/>
    <property type="match status" value="1"/>
</dbReference>
<organism evidence="6 7">
    <name type="scientific">Aspergillus lucknowensis</name>
    <dbReference type="NCBI Taxonomy" id="176173"/>
    <lineage>
        <taxon>Eukaryota</taxon>
        <taxon>Fungi</taxon>
        <taxon>Dikarya</taxon>
        <taxon>Ascomycota</taxon>
        <taxon>Pezizomycotina</taxon>
        <taxon>Eurotiomycetes</taxon>
        <taxon>Eurotiomycetidae</taxon>
        <taxon>Eurotiales</taxon>
        <taxon>Aspergillaceae</taxon>
        <taxon>Aspergillus</taxon>
        <taxon>Aspergillus subgen. Nidulantes</taxon>
    </lineage>
</organism>
<accession>A0ABR4M3Q5</accession>
<evidence type="ECO:0000313" key="7">
    <source>
        <dbReference type="Proteomes" id="UP001610432"/>
    </source>
</evidence>
<feature type="domain" description="Xylanolytic transcriptional activator regulatory" evidence="5">
    <location>
        <begin position="206"/>
        <end position="279"/>
    </location>
</feature>
<dbReference type="EMBL" id="JBFXLQ010000004">
    <property type="protein sequence ID" value="KAL2871214.1"/>
    <property type="molecule type" value="Genomic_DNA"/>
</dbReference>
<gene>
    <name evidence="6" type="ORF">BJX67DRAFT_377818</name>
</gene>
<reference evidence="6 7" key="1">
    <citation type="submission" date="2024-07" db="EMBL/GenBank/DDBJ databases">
        <title>Section-level genome sequencing and comparative genomics of Aspergillus sections Usti and Cavernicolus.</title>
        <authorList>
            <consortium name="Lawrence Berkeley National Laboratory"/>
            <person name="Nybo J.L."/>
            <person name="Vesth T.C."/>
            <person name="Theobald S."/>
            <person name="Frisvad J.C."/>
            <person name="Larsen T.O."/>
            <person name="Kjaerboelling I."/>
            <person name="Rothschild-Mancinelli K."/>
            <person name="Lyhne E.K."/>
            <person name="Kogle M.E."/>
            <person name="Barry K."/>
            <person name="Clum A."/>
            <person name="Na H."/>
            <person name="Ledsgaard L."/>
            <person name="Lin J."/>
            <person name="Lipzen A."/>
            <person name="Kuo A."/>
            <person name="Riley R."/>
            <person name="Mondo S."/>
            <person name="Labutti K."/>
            <person name="Haridas S."/>
            <person name="Pangalinan J."/>
            <person name="Salamov A.A."/>
            <person name="Simmons B.A."/>
            <person name="Magnuson J.K."/>
            <person name="Chen J."/>
            <person name="Drula E."/>
            <person name="Henrissat B."/>
            <person name="Wiebenga A."/>
            <person name="Lubbers R.J."/>
            <person name="Gomes A.C."/>
            <person name="Macurrencykelacurrency M.R."/>
            <person name="Stajich J."/>
            <person name="Grigoriev I.V."/>
            <person name="Mortensen U.H."/>
            <person name="De Vries R.P."/>
            <person name="Baker S.E."/>
            <person name="Andersen M.R."/>
        </authorList>
    </citation>
    <scope>NUCLEOTIDE SEQUENCE [LARGE SCALE GENOMIC DNA]</scope>
    <source>
        <strain evidence="6 7">CBS 449.75</strain>
    </source>
</reference>
<dbReference type="Proteomes" id="UP001610432">
    <property type="component" value="Unassembled WGS sequence"/>
</dbReference>
<comment type="caution">
    <text evidence="6">The sequence shown here is derived from an EMBL/GenBank/DDBJ whole genome shotgun (WGS) entry which is preliminary data.</text>
</comment>
<dbReference type="SMART" id="SM00906">
    <property type="entry name" value="Fungal_trans"/>
    <property type="match status" value="1"/>
</dbReference>
<evidence type="ECO:0000313" key="6">
    <source>
        <dbReference type="EMBL" id="KAL2871214.1"/>
    </source>
</evidence>
<protein>
    <submittedName>
        <fullName evidence="6">Fungal-specific transcription factor domain-containing protein</fullName>
    </submittedName>
</protein>
<dbReference type="CDD" id="cd12148">
    <property type="entry name" value="fungal_TF_MHR"/>
    <property type="match status" value="1"/>
</dbReference>
<evidence type="ECO:0000256" key="1">
    <source>
        <dbReference type="ARBA" id="ARBA00023015"/>
    </source>
</evidence>
<keyword evidence="2" id="KW-0238">DNA-binding</keyword>
<keyword evidence="1" id="KW-0805">Transcription regulation</keyword>
<dbReference type="RefSeq" id="XP_070890193.1">
    <property type="nucleotide sequence ID" value="XM_071032210.1"/>
</dbReference>
<proteinExistence type="predicted"/>
<keyword evidence="3" id="KW-0804">Transcription</keyword>
<keyword evidence="7" id="KW-1185">Reference proteome</keyword>
<dbReference type="GeneID" id="98147282"/>
<evidence type="ECO:0000259" key="5">
    <source>
        <dbReference type="SMART" id="SM00906"/>
    </source>
</evidence>